<keyword evidence="7 11" id="KW-0132">Cell division</keyword>
<evidence type="ECO:0000256" key="4">
    <source>
        <dbReference type="ARBA" id="ARBA00016065"/>
    </source>
</evidence>
<evidence type="ECO:0000256" key="5">
    <source>
        <dbReference type="ARBA" id="ARBA00022454"/>
    </source>
</evidence>
<dbReference type="GO" id="GO:0003682">
    <property type="term" value="F:chromatin binding"/>
    <property type="evidence" value="ECO:0007669"/>
    <property type="project" value="TreeGrafter"/>
</dbReference>
<dbReference type="PIRSF" id="PIRSF017126">
    <property type="entry name" value="Condensin_H"/>
    <property type="match status" value="1"/>
</dbReference>
<name>A0AAV9FL93_ACOCL</name>
<evidence type="ECO:0000313" key="13">
    <source>
        <dbReference type="EMBL" id="KAK1325238.1"/>
    </source>
</evidence>
<evidence type="ECO:0000256" key="3">
    <source>
        <dbReference type="ARBA" id="ARBA00009471"/>
    </source>
</evidence>
<reference evidence="13" key="2">
    <citation type="submission" date="2023-06" db="EMBL/GenBank/DDBJ databases">
        <authorList>
            <person name="Ma L."/>
            <person name="Liu K.-W."/>
            <person name="Li Z."/>
            <person name="Hsiao Y.-Y."/>
            <person name="Qi Y."/>
            <person name="Fu T."/>
            <person name="Tang G."/>
            <person name="Zhang D."/>
            <person name="Sun W.-H."/>
            <person name="Liu D.-K."/>
            <person name="Li Y."/>
            <person name="Chen G.-Z."/>
            <person name="Liu X.-D."/>
            <person name="Liao X.-Y."/>
            <person name="Jiang Y.-T."/>
            <person name="Yu X."/>
            <person name="Hao Y."/>
            <person name="Huang J."/>
            <person name="Zhao X.-W."/>
            <person name="Ke S."/>
            <person name="Chen Y.-Y."/>
            <person name="Wu W.-L."/>
            <person name="Hsu J.-L."/>
            <person name="Lin Y.-F."/>
            <person name="Huang M.-D."/>
            <person name="Li C.-Y."/>
            <person name="Huang L."/>
            <person name="Wang Z.-W."/>
            <person name="Zhao X."/>
            <person name="Zhong W.-Y."/>
            <person name="Peng D.-H."/>
            <person name="Ahmad S."/>
            <person name="Lan S."/>
            <person name="Zhang J.-S."/>
            <person name="Tsai W.-C."/>
            <person name="Van De Peer Y."/>
            <person name="Liu Z.-J."/>
        </authorList>
    </citation>
    <scope>NUCLEOTIDE SEQUENCE</scope>
    <source>
        <strain evidence="13">CP</strain>
        <tissue evidence="13">Leaves</tissue>
    </source>
</reference>
<evidence type="ECO:0000313" key="14">
    <source>
        <dbReference type="Proteomes" id="UP001180020"/>
    </source>
</evidence>
<feature type="region of interest" description="Disordered" evidence="12">
    <location>
        <begin position="163"/>
        <end position="189"/>
    </location>
</feature>
<organism evidence="13 14">
    <name type="scientific">Acorus calamus</name>
    <name type="common">Sweet flag</name>
    <dbReference type="NCBI Taxonomy" id="4465"/>
    <lineage>
        <taxon>Eukaryota</taxon>
        <taxon>Viridiplantae</taxon>
        <taxon>Streptophyta</taxon>
        <taxon>Embryophyta</taxon>
        <taxon>Tracheophyta</taxon>
        <taxon>Spermatophyta</taxon>
        <taxon>Magnoliopsida</taxon>
        <taxon>Liliopsida</taxon>
        <taxon>Acoraceae</taxon>
        <taxon>Acorus</taxon>
    </lineage>
</organism>
<dbReference type="PANTHER" id="PTHR13108:SF9">
    <property type="entry name" value="CONDENSIN COMPLEX SUBUNIT 2"/>
    <property type="match status" value="1"/>
</dbReference>
<keyword evidence="14" id="KW-1185">Reference proteome</keyword>
<keyword evidence="6" id="KW-0963">Cytoplasm</keyword>
<dbReference type="AlphaFoldDB" id="A0AAV9FL93"/>
<evidence type="ECO:0000256" key="12">
    <source>
        <dbReference type="SAM" id="MobiDB-lite"/>
    </source>
</evidence>
<proteinExistence type="inferred from homology"/>
<comment type="caution">
    <text evidence="13">The sequence shown here is derived from an EMBL/GenBank/DDBJ whole genome shotgun (WGS) entry which is preliminary data.</text>
</comment>
<evidence type="ECO:0000256" key="1">
    <source>
        <dbReference type="ARBA" id="ARBA00004286"/>
    </source>
</evidence>
<evidence type="ECO:0000256" key="7">
    <source>
        <dbReference type="ARBA" id="ARBA00022618"/>
    </source>
</evidence>
<comment type="function">
    <text evidence="11">Regulatory subunit of the condensin complex, a complex required for conversion of interphase chromatin into mitotic-like condense chromosomes.</text>
</comment>
<evidence type="ECO:0000256" key="10">
    <source>
        <dbReference type="ARBA" id="ARBA00023306"/>
    </source>
</evidence>
<comment type="similarity">
    <text evidence="3 11">Belongs to the CND2 (condensin subunit 2) family.</text>
</comment>
<dbReference type="GO" id="GO:0005737">
    <property type="term" value="C:cytoplasm"/>
    <property type="evidence" value="ECO:0007669"/>
    <property type="project" value="UniProtKB-SubCell"/>
</dbReference>
<dbReference type="EMBL" id="JAUJYO010000001">
    <property type="protein sequence ID" value="KAK1325238.1"/>
    <property type="molecule type" value="Genomic_DNA"/>
</dbReference>
<feature type="region of interest" description="Disordered" evidence="12">
    <location>
        <begin position="367"/>
        <end position="392"/>
    </location>
</feature>
<evidence type="ECO:0000256" key="9">
    <source>
        <dbReference type="ARBA" id="ARBA00023067"/>
    </source>
</evidence>
<dbReference type="GO" id="GO:0000796">
    <property type="term" value="C:condensin complex"/>
    <property type="evidence" value="ECO:0007669"/>
    <property type="project" value="InterPro"/>
</dbReference>
<keyword evidence="5" id="KW-0158">Chromosome</keyword>
<gene>
    <name evidence="13" type="primary">CAPH</name>
    <name evidence="13" type="ORF">QJS10_CPA01g01604</name>
</gene>
<protein>
    <recommendedName>
        <fullName evidence="4 11">Condensin complex subunit 2</fullName>
    </recommendedName>
</protein>
<accession>A0AAV9FL93</accession>
<dbReference type="PANTHER" id="PTHR13108">
    <property type="entry name" value="CONDENSIN COMPLEX SUBUNIT 2"/>
    <property type="match status" value="1"/>
</dbReference>
<sequence length="671" mass="74557">MEERVVTPIRSALQSRLLSPMKSPPPHLLISSNDDRLERAQAQAARSIAAKRRESLFIVPNAAATSSSSAASLFGRDQIMELFQNCIKLASENKINQKNTWELGLIDHISEIIRVESEDHAETNFQKASCTIEAGVKIYALRVDSAHSEAYKVICGINRAGREDDGDVSEDTQESSEGKTKKESEKKMSPLSTLESSFEALNIKKFDVAFTVDPLYHQTSAQFDEGGARGLLLNNLGVYGGCRVLFDSIEAPGKNMLGQKQNCETDLLDCSFVKDCIEQMTTHLPMRNAISPSLKDILGQSDDHDRSPSVVSDIAEATLSEDDGFESNRVDESEGFVGDHCGPEVFVGDDCGPCSFDHEGQTCFSNGSSPYIGPDLSGHHEEKNQSHEPDTDDGFDKIVGFLSLGTGFVLKANAWAGPDHWKFRKPKELEETMVSTSGSVIEKKKPPRKIKEDIDFTKSLDQETSRIVAKLKSKSLRANRVPCNTVLPEDCHYQPEQLVKPYLPLNVSKRIPRKRSEFSDEPGDNNHAYDAFGQWNNEDMCHDEYDGGNLQSDEDDSNSLVIQPRQTTRIEVQYDKSSKQVDVHALKGTLWNCLQKSAEPSGEVSEGAVSFRDLVEHFPKNFPAAEPKDISPHLCFICLLHLANEHSLSIQDCPTLDDLRIYNIPNMKQCI</sequence>
<dbReference type="Proteomes" id="UP001180020">
    <property type="component" value="Unassembled WGS sequence"/>
</dbReference>
<evidence type="ECO:0000256" key="6">
    <source>
        <dbReference type="ARBA" id="ARBA00022490"/>
    </source>
</evidence>
<reference evidence="13" key="1">
    <citation type="journal article" date="2023" name="Nat. Commun.">
        <title>Diploid and tetraploid genomes of Acorus and the evolution of monocots.</title>
        <authorList>
            <person name="Ma L."/>
            <person name="Liu K.W."/>
            <person name="Li Z."/>
            <person name="Hsiao Y.Y."/>
            <person name="Qi Y."/>
            <person name="Fu T."/>
            <person name="Tang G.D."/>
            <person name="Zhang D."/>
            <person name="Sun W.H."/>
            <person name="Liu D.K."/>
            <person name="Li Y."/>
            <person name="Chen G.Z."/>
            <person name="Liu X.D."/>
            <person name="Liao X.Y."/>
            <person name="Jiang Y.T."/>
            <person name="Yu X."/>
            <person name="Hao Y."/>
            <person name="Huang J."/>
            <person name="Zhao X.W."/>
            <person name="Ke S."/>
            <person name="Chen Y.Y."/>
            <person name="Wu W.L."/>
            <person name="Hsu J.L."/>
            <person name="Lin Y.F."/>
            <person name="Huang M.D."/>
            <person name="Li C.Y."/>
            <person name="Huang L."/>
            <person name="Wang Z.W."/>
            <person name="Zhao X."/>
            <person name="Zhong W.Y."/>
            <person name="Peng D.H."/>
            <person name="Ahmad S."/>
            <person name="Lan S."/>
            <person name="Zhang J.S."/>
            <person name="Tsai W.C."/>
            <person name="Van de Peer Y."/>
            <person name="Liu Z.J."/>
        </authorList>
    </citation>
    <scope>NUCLEOTIDE SEQUENCE</scope>
    <source>
        <strain evidence="13">CP</strain>
    </source>
</reference>
<keyword evidence="10 11" id="KW-0131">Cell cycle</keyword>
<evidence type="ECO:0000256" key="2">
    <source>
        <dbReference type="ARBA" id="ARBA00004496"/>
    </source>
</evidence>
<dbReference type="GO" id="GO:0007076">
    <property type="term" value="P:mitotic chromosome condensation"/>
    <property type="evidence" value="ECO:0007669"/>
    <property type="project" value="InterPro"/>
</dbReference>
<feature type="compositionally biased region" description="Basic and acidic residues" evidence="12">
    <location>
        <begin position="176"/>
        <end position="188"/>
    </location>
</feature>
<evidence type="ECO:0000256" key="8">
    <source>
        <dbReference type="ARBA" id="ARBA00022776"/>
    </source>
</evidence>
<feature type="compositionally biased region" description="Acidic residues" evidence="12">
    <location>
        <begin position="164"/>
        <end position="174"/>
    </location>
</feature>
<feature type="compositionally biased region" description="Basic and acidic residues" evidence="12">
    <location>
        <begin position="377"/>
        <end position="389"/>
    </location>
</feature>
<keyword evidence="8 11" id="KW-0498">Mitosis</keyword>
<keyword evidence="9 11" id="KW-0226">DNA condensation</keyword>
<dbReference type="Pfam" id="PF05786">
    <property type="entry name" value="Cnd2"/>
    <property type="match status" value="1"/>
</dbReference>
<dbReference type="GO" id="GO:0051301">
    <property type="term" value="P:cell division"/>
    <property type="evidence" value="ECO:0007669"/>
    <property type="project" value="UniProtKB-KW"/>
</dbReference>
<comment type="subcellular location">
    <subcellularLocation>
        <location evidence="1">Chromosome</location>
    </subcellularLocation>
    <subcellularLocation>
        <location evidence="2">Cytoplasm</location>
    </subcellularLocation>
</comment>
<evidence type="ECO:0000256" key="11">
    <source>
        <dbReference type="PIRNR" id="PIRNR017126"/>
    </source>
</evidence>
<dbReference type="InterPro" id="IPR022816">
    <property type="entry name" value="Condensin_barren_su2"/>
</dbReference>